<evidence type="ECO:0000256" key="1">
    <source>
        <dbReference type="SAM" id="MobiDB-lite"/>
    </source>
</evidence>
<evidence type="ECO:0000313" key="3">
    <source>
        <dbReference type="Proteomes" id="UP001054945"/>
    </source>
</evidence>
<feature type="region of interest" description="Disordered" evidence="1">
    <location>
        <begin position="70"/>
        <end position="97"/>
    </location>
</feature>
<dbReference type="EMBL" id="BPLR01007940">
    <property type="protein sequence ID" value="GIY20852.1"/>
    <property type="molecule type" value="Genomic_DNA"/>
</dbReference>
<protein>
    <submittedName>
        <fullName evidence="2">Uncharacterized protein</fullName>
    </submittedName>
</protein>
<comment type="caution">
    <text evidence="2">The sequence shown here is derived from an EMBL/GenBank/DDBJ whole genome shotgun (WGS) entry which is preliminary data.</text>
</comment>
<gene>
    <name evidence="2" type="ORF">CEXT_665191</name>
</gene>
<accession>A0AAV4RK40</accession>
<reference evidence="2 3" key="1">
    <citation type="submission" date="2021-06" db="EMBL/GenBank/DDBJ databases">
        <title>Caerostris extrusa draft genome.</title>
        <authorList>
            <person name="Kono N."/>
            <person name="Arakawa K."/>
        </authorList>
    </citation>
    <scope>NUCLEOTIDE SEQUENCE [LARGE SCALE GENOMIC DNA]</scope>
</reference>
<sequence length="138" mass="15969">MRKPQRHFVHICMLMKVAHTYWHFVTQATFGRVHISDQSFKRLLNAWQLTEAETKDLRQWRNSAHERFEALQSLAPTDPRTLSKGKKEKTTKRPNSCLNKLMDTTDLLIPTTSFARLGRGVLAEVAPEKKNTISQVQP</sequence>
<name>A0AAV4RK40_CAEEX</name>
<dbReference type="AlphaFoldDB" id="A0AAV4RK40"/>
<keyword evidence="3" id="KW-1185">Reference proteome</keyword>
<feature type="compositionally biased region" description="Basic residues" evidence="1">
    <location>
        <begin position="83"/>
        <end position="92"/>
    </location>
</feature>
<dbReference type="Proteomes" id="UP001054945">
    <property type="component" value="Unassembled WGS sequence"/>
</dbReference>
<evidence type="ECO:0000313" key="2">
    <source>
        <dbReference type="EMBL" id="GIY20852.1"/>
    </source>
</evidence>
<proteinExistence type="predicted"/>
<organism evidence="2 3">
    <name type="scientific">Caerostris extrusa</name>
    <name type="common">Bark spider</name>
    <name type="synonym">Caerostris bankana</name>
    <dbReference type="NCBI Taxonomy" id="172846"/>
    <lineage>
        <taxon>Eukaryota</taxon>
        <taxon>Metazoa</taxon>
        <taxon>Ecdysozoa</taxon>
        <taxon>Arthropoda</taxon>
        <taxon>Chelicerata</taxon>
        <taxon>Arachnida</taxon>
        <taxon>Araneae</taxon>
        <taxon>Araneomorphae</taxon>
        <taxon>Entelegynae</taxon>
        <taxon>Araneoidea</taxon>
        <taxon>Araneidae</taxon>
        <taxon>Caerostris</taxon>
    </lineage>
</organism>